<dbReference type="InterPro" id="IPR036291">
    <property type="entry name" value="NAD(P)-bd_dom_sf"/>
</dbReference>
<name>A0A1V9G0B3_9BACT</name>
<sequence length="268" mass="28409">MKLQNKNAIIYGGAGSLGSTIASAFATEGATVFLAGRNINSLQKIKNEIIKNGGKAEAAQVDALNEQSVATHIHEIVSKHGTVDISFNLIGFEVKQNIPLIELTLDDFVHPITTAMTTHFLTATAAARVMAQQRSGVILSLSSTPGGIGYPLVGAWGIVCNAIESFSRNLATEVGIHGIRVVSIRSAGSPDSRVFTEAIDNFGDQAKLFIKKLEDDTMLKKLPLMKDIANAAIFLSSDMADKITGITLDVTAGSTNGLNYKVQPIPLS</sequence>
<dbReference type="CDD" id="cd05233">
    <property type="entry name" value="SDR_c"/>
    <property type="match status" value="1"/>
</dbReference>
<accession>A0A1V9G0B3</accession>
<evidence type="ECO:0000256" key="2">
    <source>
        <dbReference type="ARBA" id="ARBA00023002"/>
    </source>
</evidence>
<evidence type="ECO:0000256" key="1">
    <source>
        <dbReference type="ARBA" id="ARBA00006484"/>
    </source>
</evidence>
<dbReference type="PANTHER" id="PTHR43669:SF3">
    <property type="entry name" value="ALCOHOL DEHYDROGENASE, PUTATIVE (AFU_ORTHOLOGUE AFUA_3G03445)-RELATED"/>
    <property type="match status" value="1"/>
</dbReference>
<dbReference type="InterPro" id="IPR002347">
    <property type="entry name" value="SDR_fam"/>
</dbReference>
<dbReference type="EMBL" id="LVYD01000043">
    <property type="protein sequence ID" value="OQP64065.1"/>
    <property type="molecule type" value="Genomic_DNA"/>
</dbReference>
<comment type="caution">
    <text evidence="3">The sequence shown here is derived from an EMBL/GenBank/DDBJ whole genome shotgun (WGS) entry which is preliminary data.</text>
</comment>
<proteinExistence type="inferred from homology"/>
<reference evidence="3 4" key="1">
    <citation type="submission" date="2016-03" db="EMBL/GenBank/DDBJ databases">
        <title>Niastella vici sp. nov., isolated from farmland soil.</title>
        <authorList>
            <person name="Chen L."/>
            <person name="Wang D."/>
            <person name="Yang S."/>
            <person name="Wang G."/>
        </authorList>
    </citation>
    <scope>NUCLEOTIDE SEQUENCE [LARGE SCALE GENOMIC DNA]</scope>
    <source>
        <strain evidence="3 4">DJ57</strain>
    </source>
</reference>
<dbReference type="SUPFAM" id="SSF51735">
    <property type="entry name" value="NAD(P)-binding Rossmann-fold domains"/>
    <property type="match status" value="1"/>
</dbReference>
<dbReference type="Pfam" id="PF13561">
    <property type="entry name" value="adh_short_C2"/>
    <property type="match status" value="1"/>
</dbReference>
<comment type="similarity">
    <text evidence="1">Belongs to the short-chain dehydrogenases/reductases (SDR) family.</text>
</comment>
<dbReference type="OrthoDB" id="670853at2"/>
<evidence type="ECO:0000313" key="3">
    <source>
        <dbReference type="EMBL" id="OQP64065.1"/>
    </source>
</evidence>
<gene>
    <name evidence="3" type="ORF">A3860_21905</name>
</gene>
<keyword evidence="4" id="KW-1185">Reference proteome</keyword>
<dbReference type="PANTHER" id="PTHR43669">
    <property type="entry name" value="5-KETO-D-GLUCONATE 5-REDUCTASE"/>
    <property type="match status" value="1"/>
</dbReference>
<dbReference type="GO" id="GO:0016491">
    <property type="term" value="F:oxidoreductase activity"/>
    <property type="evidence" value="ECO:0007669"/>
    <property type="project" value="UniProtKB-KW"/>
</dbReference>
<evidence type="ECO:0000313" key="4">
    <source>
        <dbReference type="Proteomes" id="UP000192796"/>
    </source>
</evidence>
<dbReference type="AlphaFoldDB" id="A0A1V9G0B3"/>
<dbReference type="RefSeq" id="WP_081147246.1">
    <property type="nucleotide sequence ID" value="NZ_LVYD01000043.1"/>
</dbReference>
<dbReference type="Proteomes" id="UP000192796">
    <property type="component" value="Unassembled WGS sequence"/>
</dbReference>
<dbReference type="PRINTS" id="PR00081">
    <property type="entry name" value="GDHRDH"/>
</dbReference>
<keyword evidence="2" id="KW-0560">Oxidoreductase</keyword>
<dbReference type="Gene3D" id="3.40.50.720">
    <property type="entry name" value="NAD(P)-binding Rossmann-like Domain"/>
    <property type="match status" value="1"/>
</dbReference>
<organism evidence="3 4">
    <name type="scientific">Niastella vici</name>
    <dbReference type="NCBI Taxonomy" id="1703345"/>
    <lineage>
        <taxon>Bacteria</taxon>
        <taxon>Pseudomonadati</taxon>
        <taxon>Bacteroidota</taxon>
        <taxon>Chitinophagia</taxon>
        <taxon>Chitinophagales</taxon>
        <taxon>Chitinophagaceae</taxon>
        <taxon>Niastella</taxon>
    </lineage>
</organism>
<protein>
    <submittedName>
        <fullName evidence="3">Short-chain dehydrogenase</fullName>
    </submittedName>
</protein>
<dbReference type="STRING" id="1703345.A3860_21905"/>